<keyword evidence="3" id="KW-0175">Coiled coil</keyword>
<dbReference type="SMART" id="SM00267">
    <property type="entry name" value="GGDEF"/>
    <property type="match status" value="1"/>
</dbReference>
<feature type="domain" description="GGDEF" evidence="5">
    <location>
        <begin position="510"/>
        <end position="647"/>
    </location>
</feature>
<dbReference type="PANTHER" id="PTHR45138:SF9">
    <property type="entry name" value="DIGUANYLATE CYCLASE DGCM-RELATED"/>
    <property type="match status" value="1"/>
</dbReference>
<evidence type="ECO:0000259" key="5">
    <source>
        <dbReference type="PROSITE" id="PS50887"/>
    </source>
</evidence>
<dbReference type="InterPro" id="IPR011990">
    <property type="entry name" value="TPR-like_helical_dom_sf"/>
</dbReference>
<evidence type="ECO:0000256" key="3">
    <source>
        <dbReference type="SAM" id="Coils"/>
    </source>
</evidence>
<dbReference type="Pfam" id="PF00990">
    <property type="entry name" value="GGDEF"/>
    <property type="match status" value="1"/>
</dbReference>
<name>A0ABX0MYA8_9BURK</name>
<feature type="coiled-coil region" evidence="3">
    <location>
        <begin position="413"/>
        <end position="473"/>
    </location>
</feature>
<proteinExistence type="predicted"/>
<evidence type="ECO:0000313" key="6">
    <source>
        <dbReference type="EMBL" id="NHZ65680.1"/>
    </source>
</evidence>
<gene>
    <name evidence="6" type="ORF">F1735_25825</name>
</gene>
<keyword evidence="4" id="KW-1133">Transmembrane helix</keyword>
<accession>A0ABX0MYA8</accession>
<comment type="caution">
    <text evidence="6">The sequence shown here is derived from an EMBL/GenBank/DDBJ whole genome shotgun (WGS) entry which is preliminary data.</text>
</comment>
<dbReference type="PROSITE" id="PS50887">
    <property type="entry name" value="GGDEF"/>
    <property type="match status" value="1"/>
</dbReference>
<evidence type="ECO:0000256" key="1">
    <source>
        <dbReference type="ARBA" id="ARBA00012528"/>
    </source>
</evidence>
<dbReference type="InterPro" id="IPR019734">
    <property type="entry name" value="TPR_rpt"/>
</dbReference>
<sequence>MLAGLSDTPPGRQVRVLLASLCLVSGLAQAQHPALDARLVEIREINRYVPPKALGALRRIETEARAAPVRTKADFLAQLCLALRGLNQVPEALAAAEELIAFGRDTKDNVVKAKGLLTKAYVVSRMDQLALSHQLAWEGEKIANTTDDMALRVQAAITSGQAYAEDGNFPAAMGKMQTALTLARQYGQPIPKVQALNALAILYGQLNEHDKGFEALDEATALAEQTDSPGRLATLKDTEYGLAVETNQPQRGLRALLAGLEYERQIGAEAMIAGSLVNLSDSYLKQHDYARTLSYANQALKAGRSLNDDSTVATAHLNLGQAHLGLGSLVEGKRHFDMGLAWYEKVGDKPELQEVLMEYGAALERAGDMAGAVKAYHRERALSNELFEKRRQKATLELQEKYETEKKQRQIELLSRENQLKTTEIDNRRLQQRVWWLLAVVFALAALVVGILYRKVRHANAQLKVKNLELKQQSSRDPLTGLYNRRHFQEFMRGHLQVEKRGAGTSGEEIVGALFLLDVDHFKHVNDSHGHAAGDAVLKMIAASLRDILRETDMIVRWGGEEFLAFLPAIPRSGVEEIARRLLTGISQQAIDYQDKRLSVNVSIGFAPFPLVPGNDALPWERAVNLVDMALYLAKAHGRNRAYGVRGFANFEKTTMENIEQDLERAWGAGYVDMSIVLGTWPESKNAATPPKLTIV</sequence>
<dbReference type="EMBL" id="WHJF01000093">
    <property type="protein sequence ID" value="NHZ65680.1"/>
    <property type="molecule type" value="Genomic_DNA"/>
</dbReference>
<dbReference type="NCBIfam" id="TIGR00254">
    <property type="entry name" value="GGDEF"/>
    <property type="match status" value="1"/>
</dbReference>
<evidence type="ECO:0000256" key="2">
    <source>
        <dbReference type="ARBA" id="ARBA00034247"/>
    </source>
</evidence>
<evidence type="ECO:0000256" key="4">
    <source>
        <dbReference type="SAM" id="Phobius"/>
    </source>
</evidence>
<dbReference type="InterPro" id="IPR029787">
    <property type="entry name" value="Nucleotide_cyclase"/>
</dbReference>
<dbReference type="SUPFAM" id="SSF48452">
    <property type="entry name" value="TPR-like"/>
    <property type="match status" value="2"/>
</dbReference>
<reference evidence="6 7" key="1">
    <citation type="submission" date="2019-10" db="EMBL/GenBank/DDBJ databases">
        <title>Taxonomy of Antarctic Massilia spp.: description of Massilia rubra sp. nov., Massilia aquatica sp. nov., Massilia mucilaginosa sp. nov., Massilia frigida sp. nov. isolated from streams, lakes and regoliths.</title>
        <authorList>
            <person name="Holochova P."/>
            <person name="Sedlacek I."/>
            <person name="Kralova S."/>
            <person name="Maslanova I."/>
            <person name="Busse H.-J."/>
            <person name="Stankova E."/>
            <person name="Vrbovska V."/>
            <person name="Kovarovic V."/>
            <person name="Bartak M."/>
            <person name="Svec P."/>
            <person name="Pantucek R."/>
        </authorList>
    </citation>
    <scope>NUCLEOTIDE SEQUENCE [LARGE SCALE GENOMIC DNA]</scope>
    <source>
        <strain evidence="6 7">CCM 8694</strain>
    </source>
</reference>
<dbReference type="CDD" id="cd01949">
    <property type="entry name" value="GGDEF"/>
    <property type="match status" value="1"/>
</dbReference>
<dbReference type="SMART" id="SM00028">
    <property type="entry name" value="TPR"/>
    <property type="match status" value="5"/>
</dbReference>
<keyword evidence="4" id="KW-0472">Membrane</keyword>
<dbReference type="InterPro" id="IPR043128">
    <property type="entry name" value="Rev_trsase/Diguanyl_cyclase"/>
</dbReference>
<dbReference type="InterPro" id="IPR050469">
    <property type="entry name" value="Diguanylate_Cyclase"/>
</dbReference>
<dbReference type="PANTHER" id="PTHR45138">
    <property type="entry name" value="REGULATORY COMPONENTS OF SENSORY TRANSDUCTION SYSTEM"/>
    <property type="match status" value="1"/>
</dbReference>
<dbReference type="RefSeq" id="WP_167239617.1">
    <property type="nucleotide sequence ID" value="NZ_WHJF01000093.1"/>
</dbReference>
<dbReference type="Gene3D" id="1.25.40.10">
    <property type="entry name" value="Tetratricopeptide repeat domain"/>
    <property type="match status" value="2"/>
</dbReference>
<protein>
    <recommendedName>
        <fullName evidence="1">diguanylate cyclase</fullName>
        <ecNumber evidence="1">2.7.7.65</ecNumber>
    </recommendedName>
</protein>
<dbReference type="Gene3D" id="3.30.70.270">
    <property type="match status" value="1"/>
</dbReference>
<dbReference type="InterPro" id="IPR000160">
    <property type="entry name" value="GGDEF_dom"/>
</dbReference>
<keyword evidence="4" id="KW-0812">Transmembrane</keyword>
<feature type="transmembrane region" description="Helical" evidence="4">
    <location>
        <begin position="434"/>
        <end position="453"/>
    </location>
</feature>
<dbReference type="Proteomes" id="UP000610594">
    <property type="component" value="Unassembled WGS sequence"/>
</dbReference>
<dbReference type="EC" id="2.7.7.65" evidence="1"/>
<comment type="catalytic activity">
    <reaction evidence="2">
        <text>2 GTP = 3',3'-c-di-GMP + 2 diphosphate</text>
        <dbReference type="Rhea" id="RHEA:24898"/>
        <dbReference type="ChEBI" id="CHEBI:33019"/>
        <dbReference type="ChEBI" id="CHEBI:37565"/>
        <dbReference type="ChEBI" id="CHEBI:58805"/>
        <dbReference type="EC" id="2.7.7.65"/>
    </reaction>
</comment>
<organism evidence="6 7">
    <name type="scientific">Massilia genomosp. 1</name>
    <dbReference type="NCBI Taxonomy" id="2609280"/>
    <lineage>
        <taxon>Bacteria</taxon>
        <taxon>Pseudomonadati</taxon>
        <taxon>Pseudomonadota</taxon>
        <taxon>Betaproteobacteria</taxon>
        <taxon>Burkholderiales</taxon>
        <taxon>Oxalobacteraceae</taxon>
        <taxon>Telluria group</taxon>
        <taxon>Massilia</taxon>
    </lineage>
</organism>
<keyword evidence="7" id="KW-1185">Reference proteome</keyword>
<evidence type="ECO:0000313" key="7">
    <source>
        <dbReference type="Proteomes" id="UP000610594"/>
    </source>
</evidence>
<dbReference type="SUPFAM" id="SSF55073">
    <property type="entry name" value="Nucleotide cyclase"/>
    <property type="match status" value="1"/>
</dbReference>